<reference evidence="1" key="1">
    <citation type="submission" date="2021-06" db="EMBL/GenBank/DDBJ databases">
        <authorList>
            <person name="Kallberg Y."/>
            <person name="Tangrot J."/>
            <person name="Rosling A."/>
        </authorList>
    </citation>
    <scope>NUCLEOTIDE SEQUENCE</scope>
    <source>
        <strain evidence="1">MA461A</strain>
    </source>
</reference>
<protein>
    <submittedName>
        <fullName evidence="1">31688_t:CDS:1</fullName>
    </submittedName>
</protein>
<proteinExistence type="predicted"/>
<dbReference type="Proteomes" id="UP000789920">
    <property type="component" value="Unassembled WGS sequence"/>
</dbReference>
<name>A0ACA9KAX3_9GLOM</name>
<sequence>MRRASQSVEEYELFRLLFYLRERERSMCLLIESFLATNIHGEIKLKNSVLIAVPKGDAEFSKTEKKFLSDWIKPNAQGVRVEEIYNIILSPTLVNKYKEYKKKIEQDRGDPNEKILYHGTDHSCAIINSNIKNMLCKTDDCAGCGIIMNNFDIKKAKALPTDPNRTCRIMFVTKVILGNMWQPSQVDQNAHGPPEGYDSTWGRV</sequence>
<dbReference type="EMBL" id="CAJVQC010000184">
    <property type="protein sequence ID" value="CAG8463281.1"/>
    <property type="molecule type" value="Genomic_DNA"/>
</dbReference>
<keyword evidence="2" id="KW-1185">Reference proteome</keyword>
<evidence type="ECO:0000313" key="1">
    <source>
        <dbReference type="EMBL" id="CAG8463281.1"/>
    </source>
</evidence>
<feature type="non-terminal residue" evidence="1">
    <location>
        <position position="204"/>
    </location>
</feature>
<gene>
    <name evidence="1" type="ORF">RPERSI_LOCUS248</name>
</gene>
<organism evidence="1 2">
    <name type="scientific">Racocetra persica</name>
    <dbReference type="NCBI Taxonomy" id="160502"/>
    <lineage>
        <taxon>Eukaryota</taxon>
        <taxon>Fungi</taxon>
        <taxon>Fungi incertae sedis</taxon>
        <taxon>Mucoromycota</taxon>
        <taxon>Glomeromycotina</taxon>
        <taxon>Glomeromycetes</taxon>
        <taxon>Diversisporales</taxon>
        <taxon>Gigasporaceae</taxon>
        <taxon>Racocetra</taxon>
    </lineage>
</organism>
<evidence type="ECO:0000313" key="2">
    <source>
        <dbReference type="Proteomes" id="UP000789920"/>
    </source>
</evidence>
<accession>A0ACA9KAX3</accession>
<comment type="caution">
    <text evidence="1">The sequence shown here is derived from an EMBL/GenBank/DDBJ whole genome shotgun (WGS) entry which is preliminary data.</text>
</comment>